<evidence type="ECO:0000259" key="2">
    <source>
        <dbReference type="Pfam" id="PF04492"/>
    </source>
</evidence>
<feature type="region of interest" description="Disordered" evidence="1">
    <location>
        <begin position="208"/>
        <end position="298"/>
    </location>
</feature>
<dbReference type="Pfam" id="PF04492">
    <property type="entry name" value="Phage_rep_O"/>
    <property type="match status" value="2"/>
</dbReference>
<dbReference type="EMBL" id="CP019434">
    <property type="protein sequence ID" value="APZ42535.1"/>
    <property type="molecule type" value="Genomic_DNA"/>
</dbReference>
<evidence type="ECO:0000256" key="1">
    <source>
        <dbReference type="SAM" id="MobiDB-lite"/>
    </source>
</evidence>
<dbReference type="Gene3D" id="1.10.10.10">
    <property type="entry name" value="Winged helix-like DNA-binding domain superfamily/Winged helix DNA-binding domain"/>
    <property type="match status" value="2"/>
</dbReference>
<reference evidence="3 4" key="1">
    <citation type="submission" date="2017-01" db="EMBL/GenBank/DDBJ databases">
        <title>Draft sequence of Acidihalobacter ferrooxidans strain DSM 14175 (strain V8).</title>
        <authorList>
            <person name="Khaleque H.N."/>
            <person name="Ramsay J.P."/>
            <person name="Murphy R.J.T."/>
            <person name="Kaksonen A.H."/>
            <person name="Boxall N.J."/>
            <person name="Watkin E.L.J."/>
        </authorList>
    </citation>
    <scope>NUCLEOTIDE SEQUENCE [LARGE SCALE GENOMIC DNA]</scope>
    <source>
        <strain evidence="3 4">V8</strain>
    </source>
</reference>
<dbReference type="STRING" id="1765967.BW247_05035"/>
<feature type="compositionally biased region" description="Polar residues" evidence="1">
    <location>
        <begin position="287"/>
        <end position="298"/>
    </location>
</feature>
<sequence length="510" mass="57077">MDSLRVSFTRVSKSLLFGYLQFLLYQNMLRVSLVLLRHSLGMGHEWTWITPRTISRLTSIRLDHVKATLNKLLELKVIRQNAAGHYSFNDPSVWLPRRLVPETTVDSERFIMFYNPVLEALYSRRFSRRQLVVMLSLIHDAFGHDRDFSDMGSRRISALCGIAPNHVATTLVSLMKLGVIQRQARGRYRINPPDVWCAPSVSETVARLKDEPVADPIAESRTEPESVAPAADDVNALDAGSKPSSETIDTSKGATPPSSSERPVSLAERVQHLAERSMAQRAEASNPPAQTPENSQSIAATESAVELMPKAVVMENDHPPESPAPKSPPPSDGPPLATADLFAAEPTQPKPTRQRPRKQQKAAEKTAGSRTWEAYSQAYQEKYGIDPVRNAKTNAMCAQLVKRLGEDVAPKVAAHYLQQNDYYAKRYHPLDLLVRDAETLNMLWQTSRKADPRGRPDAVQTAETLRRNGIKPGQMSERNEQTLADLMAEYEASRISIPPHDDERMRFLFG</sequence>
<feature type="compositionally biased region" description="Polar residues" evidence="1">
    <location>
        <begin position="242"/>
        <end position="262"/>
    </location>
</feature>
<protein>
    <recommendedName>
        <fullName evidence="2">Bacteriophage lambda Replication protein O N-terminal domain-containing protein</fullName>
    </recommendedName>
</protein>
<organism evidence="3 4">
    <name type="scientific">Acidihalobacter ferrooxydans</name>
    <dbReference type="NCBI Taxonomy" id="1765967"/>
    <lineage>
        <taxon>Bacteria</taxon>
        <taxon>Pseudomonadati</taxon>
        <taxon>Pseudomonadota</taxon>
        <taxon>Gammaproteobacteria</taxon>
        <taxon>Chromatiales</taxon>
        <taxon>Ectothiorhodospiraceae</taxon>
        <taxon>Acidihalobacter</taxon>
    </lineage>
</organism>
<feature type="domain" description="Bacteriophage lambda Replication protein O N-terminal" evidence="2">
    <location>
        <begin position="110"/>
        <end position="187"/>
    </location>
</feature>
<gene>
    <name evidence="3" type="ORF">BW247_05035</name>
</gene>
<dbReference type="AlphaFoldDB" id="A0A1P8UFB9"/>
<dbReference type="KEGG" id="afy:BW247_05035"/>
<dbReference type="OrthoDB" id="82456at2"/>
<dbReference type="RefSeq" id="WP_076836189.1">
    <property type="nucleotide sequence ID" value="NZ_CP019434.1"/>
</dbReference>
<dbReference type="GO" id="GO:0006260">
    <property type="term" value="P:DNA replication"/>
    <property type="evidence" value="ECO:0007669"/>
    <property type="project" value="InterPro"/>
</dbReference>
<proteinExistence type="predicted"/>
<keyword evidence="4" id="KW-1185">Reference proteome</keyword>
<feature type="region of interest" description="Disordered" evidence="1">
    <location>
        <begin position="315"/>
        <end position="371"/>
    </location>
</feature>
<feature type="domain" description="Bacteriophage lambda Replication protein O N-terminal" evidence="2">
    <location>
        <begin position="7"/>
        <end position="87"/>
    </location>
</feature>
<dbReference type="InterPro" id="IPR006497">
    <property type="entry name" value="Phage_lambda_VrpO_N"/>
</dbReference>
<name>A0A1P8UFB9_9GAMM</name>
<evidence type="ECO:0000313" key="4">
    <source>
        <dbReference type="Proteomes" id="UP000243807"/>
    </source>
</evidence>
<feature type="compositionally biased region" description="Basic and acidic residues" evidence="1">
    <location>
        <begin position="208"/>
        <end position="224"/>
    </location>
</feature>
<dbReference type="Proteomes" id="UP000243807">
    <property type="component" value="Chromosome"/>
</dbReference>
<evidence type="ECO:0000313" key="3">
    <source>
        <dbReference type="EMBL" id="APZ42535.1"/>
    </source>
</evidence>
<dbReference type="InterPro" id="IPR036388">
    <property type="entry name" value="WH-like_DNA-bd_sf"/>
</dbReference>
<accession>A0A1P8UFB9</accession>
<feature type="compositionally biased region" description="Pro residues" evidence="1">
    <location>
        <begin position="321"/>
        <end position="333"/>
    </location>
</feature>